<dbReference type="AlphaFoldDB" id="A0A399E3S0"/>
<evidence type="ECO:0000256" key="7">
    <source>
        <dbReference type="HAMAP-Rule" id="MF_01008"/>
    </source>
</evidence>
<dbReference type="InterPro" id="IPR035642">
    <property type="entry name" value="MraZ_N"/>
</dbReference>
<dbReference type="GO" id="GO:2000143">
    <property type="term" value="P:negative regulation of DNA-templated transcription initiation"/>
    <property type="evidence" value="ECO:0007669"/>
    <property type="project" value="TreeGrafter"/>
</dbReference>
<dbReference type="GO" id="GO:0003700">
    <property type="term" value="F:DNA-binding transcription factor activity"/>
    <property type="evidence" value="ECO:0007669"/>
    <property type="project" value="UniProtKB-UniRule"/>
</dbReference>
<gene>
    <name evidence="7 9" type="primary">mraZ</name>
    <name evidence="9" type="ORF">Mcate_01371</name>
</gene>
<name>A0A399E3S0_9DEIN</name>
<evidence type="ECO:0000256" key="1">
    <source>
        <dbReference type="ARBA" id="ARBA00013860"/>
    </source>
</evidence>
<comment type="subcellular location">
    <subcellularLocation>
        <location evidence="7">Cytoplasm</location>
        <location evidence="7">Nucleoid</location>
    </subcellularLocation>
</comment>
<organism evidence="9 10">
    <name type="scientific">Meiothermus taiwanensis</name>
    <dbReference type="NCBI Taxonomy" id="172827"/>
    <lineage>
        <taxon>Bacteria</taxon>
        <taxon>Thermotogati</taxon>
        <taxon>Deinococcota</taxon>
        <taxon>Deinococci</taxon>
        <taxon>Thermales</taxon>
        <taxon>Thermaceae</taxon>
        <taxon>Meiothermus</taxon>
    </lineage>
</organism>
<dbReference type="InterPro" id="IPR007159">
    <property type="entry name" value="SpoVT-AbrB_dom"/>
</dbReference>
<dbReference type="CDD" id="cd16320">
    <property type="entry name" value="MraZ_N"/>
    <property type="match status" value="1"/>
</dbReference>
<keyword evidence="3" id="KW-0677">Repeat</keyword>
<protein>
    <recommendedName>
        <fullName evidence="1 7">Transcriptional regulator MraZ</fullName>
    </recommendedName>
</protein>
<evidence type="ECO:0000256" key="4">
    <source>
        <dbReference type="ARBA" id="ARBA00023015"/>
    </source>
</evidence>
<dbReference type="RefSeq" id="WP_024050297.1">
    <property type="nucleotide sequence ID" value="NZ_JBHSXZ010000040.1"/>
</dbReference>
<comment type="caution">
    <text evidence="9">The sequence shown here is derived from an EMBL/GenBank/DDBJ whole genome shotgun (WGS) entry which is preliminary data.</text>
</comment>
<dbReference type="InterPro" id="IPR037914">
    <property type="entry name" value="SpoVT-AbrB_sf"/>
</dbReference>
<dbReference type="InterPro" id="IPR035644">
    <property type="entry name" value="MraZ_C"/>
</dbReference>
<evidence type="ECO:0000256" key="2">
    <source>
        <dbReference type="ARBA" id="ARBA00022490"/>
    </source>
</evidence>
<feature type="domain" description="SpoVT-AbrB" evidence="8">
    <location>
        <begin position="5"/>
        <end position="47"/>
    </location>
</feature>
<dbReference type="InterPro" id="IPR020603">
    <property type="entry name" value="MraZ_dom"/>
</dbReference>
<evidence type="ECO:0000259" key="8">
    <source>
        <dbReference type="PROSITE" id="PS51740"/>
    </source>
</evidence>
<dbReference type="Pfam" id="PF02381">
    <property type="entry name" value="MraZ"/>
    <property type="match status" value="2"/>
</dbReference>
<keyword evidence="4 7" id="KW-0805">Transcription regulation</keyword>
<dbReference type="GO" id="GO:0009295">
    <property type="term" value="C:nucleoid"/>
    <property type="evidence" value="ECO:0007669"/>
    <property type="project" value="UniProtKB-SubCell"/>
</dbReference>
<dbReference type="NCBIfam" id="TIGR00242">
    <property type="entry name" value="division/cell wall cluster transcriptional repressor MraZ"/>
    <property type="match status" value="1"/>
</dbReference>
<dbReference type="PANTHER" id="PTHR34701">
    <property type="entry name" value="TRANSCRIPTIONAL REGULATOR MRAZ"/>
    <property type="match status" value="1"/>
</dbReference>
<dbReference type="InterPro" id="IPR038619">
    <property type="entry name" value="MraZ_sf"/>
</dbReference>
<sequence length="144" mass="16398">MPFGEYQYSLDDKGRVVIPQSFRSFIEDGVVITRGLEGCLYMYPLLAWSNIERQLQNVPLIDREAQELVRFLYSGAHKTQMDNASRVTIPPPLRKFAGLEDTNEAVVVGAPTRLELWSEQRWWAAITKFVENPTTPEALRGLIG</sequence>
<dbReference type="GO" id="GO:0005737">
    <property type="term" value="C:cytoplasm"/>
    <property type="evidence" value="ECO:0007669"/>
    <property type="project" value="UniProtKB-UniRule"/>
</dbReference>
<keyword evidence="2 7" id="KW-0963">Cytoplasm</keyword>
<comment type="subunit">
    <text evidence="7">Forms oligomers.</text>
</comment>
<dbReference type="HAMAP" id="MF_01008">
    <property type="entry name" value="MraZ"/>
    <property type="match status" value="1"/>
</dbReference>
<evidence type="ECO:0000313" key="10">
    <source>
        <dbReference type="Proteomes" id="UP000266089"/>
    </source>
</evidence>
<dbReference type="PROSITE" id="PS51740">
    <property type="entry name" value="SPOVT_ABRB"/>
    <property type="match status" value="2"/>
</dbReference>
<dbReference type="EMBL" id="QWKX01000028">
    <property type="protein sequence ID" value="RIH77320.1"/>
    <property type="molecule type" value="Genomic_DNA"/>
</dbReference>
<dbReference type="SUPFAM" id="SSF89447">
    <property type="entry name" value="AbrB/MazE/MraZ-like"/>
    <property type="match status" value="1"/>
</dbReference>
<evidence type="ECO:0000256" key="3">
    <source>
        <dbReference type="ARBA" id="ARBA00022737"/>
    </source>
</evidence>
<keyword evidence="5 7" id="KW-0238">DNA-binding</keyword>
<evidence type="ECO:0000256" key="5">
    <source>
        <dbReference type="ARBA" id="ARBA00023125"/>
    </source>
</evidence>
<dbReference type="PANTHER" id="PTHR34701:SF1">
    <property type="entry name" value="TRANSCRIPTIONAL REGULATOR MRAZ"/>
    <property type="match status" value="1"/>
</dbReference>
<keyword evidence="6 7" id="KW-0804">Transcription</keyword>
<dbReference type="Proteomes" id="UP000266089">
    <property type="component" value="Unassembled WGS sequence"/>
</dbReference>
<evidence type="ECO:0000256" key="6">
    <source>
        <dbReference type="ARBA" id="ARBA00023163"/>
    </source>
</evidence>
<dbReference type="InterPro" id="IPR003444">
    <property type="entry name" value="MraZ"/>
</dbReference>
<feature type="domain" description="SpoVT-AbrB" evidence="8">
    <location>
        <begin position="76"/>
        <end position="121"/>
    </location>
</feature>
<reference evidence="9 10" key="1">
    <citation type="submission" date="2018-08" db="EMBL/GenBank/DDBJ databases">
        <title>Meiothermus cateniformans JCM 15151 genome sequencing project.</title>
        <authorList>
            <person name="Da Costa M.S."/>
            <person name="Albuquerque L."/>
            <person name="Raposo P."/>
            <person name="Froufe H.J.C."/>
            <person name="Barroso C.S."/>
            <person name="Egas C."/>
        </authorList>
    </citation>
    <scope>NUCLEOTIDE SEQUENCE [LARGE SCALE GENOMIC DNA]</scope>
    <source>
        <strain evidence="9 10">JCM 15151</strain>
    </source>
</reference>
<evidence type="ECO:0000313" key="9">
    <source>
        <dbReference type="EMBL" id="RIH77320.1"/>
    </source>
</evidence>
<dbReference type="CDD" id="cd16321">
    <property type="entry name" value="MraZ_C"/>
    <property type="match status" value="1"/>
</dbReference>
<proteinExistence type="inferred from homology"/>
<dbReference type="GO" id="GO:0000976">
    <property type="term" value="F:transcription cis-regulatory region binding"/>
    <property type="evidence" value="ECO:0007669"/>
    <property type="project" value="TreeGrafter"/>
</dbReference>
<dbReference type="Gene3D" id="3.40.1550.20">
    <property type="entry name" value="Transcriptional regulator MraZ domain"/>
    <property type="match status" value="1"/>
</dbReference>
<accession>A0A399E3S0</accession>
<comment type="similarity">
    <text evidence="7">Belongs to the MraZ family.</text>
</comment>
<dbReference type="OrthoDB" id="9807753at2"/>